<sequence>MSNQNTFHCIVDDTALITNLDEIEPWVQAGTVNLVVPLYTLERLHLLKKDASQLGQSARKALKFLDQTADLSHSPVVIQGLEDQYTKWADVESHYAESIIRRDESENMVPVEDVNTSNAAGEIVKEESSPEKLLKDLSLSSDDFKTSPISTPPLSPVISEPQSNKTSPEVPSAKLAKHDATPVPPTLKSLINYVVWYTYEGQKGAADKNLIFLTNSADAAQIAKDFSVVPKTIHQLRASISTEFEQPERMTSAQHKKKSSTRALSFKDEAEPRTLFRYDEGSSEDEELVFKPRTKELSRPGSSGRGGPNNSVRSRGAVHSPSNSVNAATAPKPQVPVEEIDPDSFDRGTFARGSTPLANVGNHYGPFSNTHNRGGQRNFSSPMPRGGGGYRGNTFRGRGRGRLFVP</sequence>
<evidence type="ECO:0000313" key="3">
    <source>
        <dbReference type="EMBL" id="KAK5071418.1"/>
    </source>
</evidence>
<dbReference type="EMBL" id="JAVRRG010000353">
    <property type="protein sequence ID" value="KAK5071418.1"/>
    <property type="molecule type" value="Genomic_DNA"/>
</dbReference>
<dbReference type="InterPro" id="IPR002716">
    <property type="entry name" value="PIN_dom"/>
</dbReference>
<keyword evidence="4" id="KW-1185">Reference proteome</keyword>
<organism evidence="3 4">
    <name type="scientific">Lithohypha guttulata</name>
    <dbReference type="NCBI Taxonomy" id="1690604"/>
    <lineage>
        <taxon>Eukaryota</taxon>
        <taxon>Fungi</taxon>
        <taxon>Dikarya</taxon>
        <taxon>Ascomycota</taxon>
        <taxon>Pezizomycotina</taxon>
        <taxon>Eurotiomycetes</taxon>
        <taxon>Chaetothyriomycetidae</taxon>
        <taxon>Chaetothyriales</taxon>
        <taxon>Trichomeriaceae</taxon>
        <taxon>Lithohypha</taxon>
    </lineage>
</organism>
<protein>
    <recommendedName>
        <fullName evidence="2">PIN domain-containing protein</fullName>
    </recommendedName>
</protein>
<evidence type="ECO:0000256" key="1">
    <source>
        <dbReference type="SAM" id="MobiDB-lite"/>
    </source>
</evidence>
<accession>A0ABR0JUC9</accession>
<name>A0ABR0JUC9_9EURO</name>
<feature type="compositionally biased region" description="Basic and acidic residues" evidence="1">
    <location>
        <begin position="265"/>
        <end position="280"/>
    </location>
</feature>
<proteinExistence type="predicted"/>
<gene>
    <name evidence="3" type="ORF">LTR24_010542</name>
</gene>
<evidence type="ECO:0000259" key="2">
    <source>
        <dbReference type="Pfam" id="PF13638"/>
    </source>
</evidence>
<dbReference type="Proteomes" id="UP001345013">
    <property type="component" value="Unassembled WGS sequence"/>
</dbReference>
<reference evidence="3 4" key="1">
    <citation type="submission" date="2023-08" db="EMBL/GenBank/DDBJ databases">
        <title>Black Yeasts Isolated from many extreme environments.</title>
        <authorList>
            <person name="Coleine C."/>
            <person name="Stajich J.E."/>
            <person name="Selbmann L."/>
        </authorList>
    </citation>
    <scope>NUCLEOTIDE SEQUENCE [LARGE SCALE GENOMIC DNA]</scope>
    <source>
        <strain evidence="3 4">CCFEE 5885</strain>
    </source>
</reference>
<feature type="compositionally biased region" description="Polar residues" evidence="1">
    <location>
        <begin position="367"/>
        <end position="381"/>
    </location>
</feature>
<dbReference type="Gene3D" id="3.40.50.1010">
    <property type="entry name" value="5'-nuclease"/>
    <property type="match status" value="1"/>
</dbReference>
<dbReference type="Pfam" id="PF13638">
    <property type="entry name" value="PIN_4"/>
    <property type="match status" value="1"/>
</dbReference>
<feature type="compositionally biased region" description="Basic residues" evidence="1">
    <location>
        <begin position="397"/>
        <end position="406"/>
    </location>
</feature>
<feature type="region of interest" description="Disordered" evidence="1">
    <location>
        <begin position="367"/>
        <end position="406"/>
    </location>
</feature>
<feature type="region of interest" description="Disordered" evidence="1">
    <location>
        <begin position="244"/>
        <end position="341"/>
    </location>
</feature>
<comment type="caution">
    <text evidence="3">The sequence shown here is derived from an EMBL/GenBank/DDBJ whole genome shotgun (WGS) entry which is preliminary data.</text>
</comment>
<feature type="compositionally biased region" description="Polar residues" evidence="1">
    <location>
        <begin position="160"/>
        <end position="169"/>
    </location>
</feature>
<feature type="domain" description="PIN" evidence="2">
    <location>
        <begin position="10"/>
        <end position="87"/>
    </location>
</feature>
<feature type="compositionally biased region" description="Basic and acidic residues" evidence="1">
    <location>
        <begin position="288"/>
        <end position="298"/>
    </location>
</feature>
<evidence type="ECO:0000313" key="4">
    <source>
        <dbReference type="Proteomes" id="UP001345013"/>
    </source>
</evidence>
<feature type="compositionally biased region" description="Polar residues" evidence="1">
    <location>
        <begin position="244"/>
        <end position="253"/>
    </location>
</feature>
<feature type="region of interest" description="Disordered" evidence="1">
    <location>
        <begin position="145"/>
        <end position="181"/>
    </location>
</feature>